<dbReference type="STRING" id="32507.ENSNBRP00000009587"/>
<proteinExistence type="predicted"/>
<evidence type="ECO:0000313" key="5">
    <source>
        <dbReference type="Proteomes" id="UP000261580"/>
    </source>
</evidence>
<keyword evidence="1" id="KW-1133">Transmembrane helix</keyword>
<feature type="signal peptide" evidence="2">
    <location>
        <begin position="1"/>
        <end position="26"/>
    </location>
</feature>
<evidence type="ECO:0000256" key="2">
    <source>
        <dbReference type="SAM" id="SignalP"/>
    </source>
</evidence>
<sequence length="218" mass="23800">CNMLSFFSSHVIKLCHVMVSLSLCDSHCICCCPSVVRLFSFSVSVSVQPSAVLKLNDEATLQCEVKGQPQGCEVKWQSPNTDSPTNPSTVQLKPVTSSHKGAWECIITCNTQALGIKTFVCMCGQRNIKMCVFVLQSLQLQQSHQPNQTAKVRKPATHVRGNDDASPGLLGLAWWVWVAIGVGCLVAILLMVCVIVLCVRVKRRKVMPLSSSFCCISS</sequence>
<dbReference type="Ensembl" id="ENSNBRT00000009855.1">
    <property type="protein sequence ID" value="ENSNBRP00000009587.1"/>
    <property type="gene ID" value="ENSNBRG00000007466.1"/>
</dbReference>
<dbReference type="InterPro" id="IPR013783">
    <property type="entry name" value="Ig-like_fold"/>
</dbReference>
<feature type="domain" description="Ig-like" evidence="3">
    <location>
        <begin position="33"/>
        <end position="115"/>
    </location>
</feature>
<feature type="transmembrane region" description="Helical" evidence="1">
    <location>
        <begin position="174"/>
        <end position="199"/>
    </location>
</feature>
<reference evidence="4" key="1">
    <citation type="submission" date="2025-08" db="UniProtKB">
        <authorList>
            <consortium name="Ensembl"/>
        </authorList>
    </citation>
    <scope>IDENTIFICATION</scope>
</reference>
<dbReference type="SUPFAM" id="SSF48726">
    <property type="entry name" value="Immunoglobulin"/>
    <property type="match status" value="1"/>
</dbReference>
<keyword evidence="2" id="KW-0732">Signal</keyword>
<keyword evidence="1" id="KW-0472">Membrane</keyword>
<dbReference type="Gene3D" id="2.60.40.10">
    <property type="entry name" value="Immunoglobulins"/>
    <property type="match status" value="1"/>
</dbReference>
<dbReference type="InterPro" id="IPR007110">
    <property type="entry name" value="Ig-like_dom"/>
</dbReference>
<dbReference type="PROSITE" id="PS50835">
    <property type="entry name" value="IG_LIKE"/>
    <property type="match status" value="1"/>
</dbReference>
<evidence type="ECO:0000259" key="3">
    <source>
        <dbReference type="PROSITE" id="PS50835"/>
    </source>
</evidence>
<dbReference type="Bgee" id="ENSNBRG00000007466">
    <property type="expression patterns" value="Expressed in mesonephros and 1 other cell type or tissue"/>
</dbReference>
<reference evidence="4" key="2">
    <citation type="submission" date="2025-09" db="UniProtKB">
        <authorList>
            <consortium name="Ensembl"/>
        </authorList>
    </citation>
    <scope>IDENTIFICATION</scope>
</reference>
<protein>
    <recommendedName>
        <fullName evidence="3">Ig-like domain-containing protein</fullName>
    </recommendedName>
</protein>
<evidence type="ECO:0000256" key="1">
    <source>
        <dbReference type="SAM" id="Phobius"/>
    </source>
</evidence>
<keyword evidence="1" id="KW-0812">Transmembrane</keyword>
<name>A0A3Q4H080_NEOBR</name>
<organism evidence="4 5">
    <name type="scientific">Neolamprologus brichardi</name>
    <name type="common">Fairy cichlid</name>
    <name type="synonym">Lamprologus brichardi</name>
    <dbReference type="NCBI Taxonomy" id="32507"/>
    <lineage>
        <taxon>Eukaryota</taxon>
        <taxon>Metazoa</taxon>
        <taxon>Chordata</taxon>
        <taxon>Craniata</taxon>
        <taxon>Vertebrata</taxon>
        <taxon>Euteleostomi</taxon>
        <taxon>Actinopterygii</taxon>
        <taxon>Neopterygii</taxon>
        <taxon>Teleostei</taxon>
        <taxon>Neoteleostei</taxon>
        <taxon>Acanthomorphata</taxon>
        <taxon>Ovalentaria</taxon>
        <taxon>Cichlomorphae</taxon>
        <taxon>Cichliformes</taxon>
        <taxon>Cichlidae</taxon>
        <taxon>African cichlids</taxon>
        <taxon>Pseudocrenilabrinae</taxon>
        <taxon>Lamprologini</taxon>
        <taxon>Neolamprologus</taxon>
    </lineage>
</organism>
<dbReference type="GeneTree" id="ENSGT01110000268202"/>
<dbReference type="Pfam" id="PF13927">
    <property type="entry name" value="Ig_3"/>
    <property type="match status" value="1"/>
</dbReference>
<dbReference type="Proteomes" id="UP000261580">
    <property type="component" value="Unassembled WGS sequence"/>
</dbReference>
<feature type="chain" id="PRO_5018739416" description="Ig-like domain-containing protein" evidence="2">
    <location>
        <begin position="27"/>
        <end position="218"/>
    </location>
</feature>
<keyword evidence="5" id="KW-1185">Reference proteome</keyword>
<dbReference type="InterPro" id="IPR036179">
    <property type="entry name" value="Ig-like_dom_sf"/>
</dbReference>
<accession>A0A3Q4H080</accession>
<dbReference type="AlphaFoldDB" id="A0A3Q4H080"/>
<evidence type="ECO:0000313" key="4">
    <source>
        <dbReference type="Ensembl" id="ENSNBRP00000009587.1"/>
    </source>
</evidence>